<dbReference type="GO" id="GO:0008483">
    <property type="term" value="F:transaminase activity"/>
    <property type="evidence" value="ECO:0007669"/>
    <property type="project" value="UniProtKB-KW"/>
</dbReference>
<keyword evidence="3" id="KW-1185">Reference proteome</keyword>
<dbReference type="Gene3D" id="3.40.640.10">
    <property type="entry name" value="Type I PLP-dependent aspartate aminotransferase-like (Major domain)"/>
    <property type="match status" value="1"/>
</dbReference>
<accession>A0ABX7Y797</accession>
<keyword evidence="2" id="KW-0808">Transferase</keyword>
<sequence length="247" mass="27075">MHLQPCVNERTCLVAFSSTHYLSGRPVDDLCGIDVLLCVDAIQTLGAQPLCGRHIDFTVADGHKWLLAPKGMGVLSVRSELFPLLPLAVLGWRSVDDYRSLCVRETLASTARRYESGSLNEMGLIGLEASLGLLVQVGQHHDPKRLRVARLQLVGGLRALGLPVLGTPRLHDWAAIVSFHMPDTHSAEVARELQRAGVVVSVRYETSGTEFLQSAPHLYTTDDDIDRLLDALSGHSKCQSRHEGTKQ</sequence>
<evidence type="ECO:0000259" key="1">
    <source>
        <dbReference type="Pfam" id="PF00266"/>
    </source>
</evidence>
<evidence type="ECO:0000313" key="3">
    <source>
        <dbReference type="Proteomes" id="UP000678513"/>
    </source>
</evidence>
<dbReference type="InterPro" id="IPR015421">
    <property type="entry name" value="PyrdxlP-dep_Trfase_major"/>
</dbReference>
<dbReference type="Proteomes" id="UP000678513">
    <property type="component" value="Chromosome"/>
</dbReference>
<dbReference type="SUPFAM" id="SSF53383">
    <property type="entry name" value="PLP-dependent transferases"/>
    <property type="match status" value="1"/>
</dbReference>
<reference evidence="2 3" key="1">
    <citation type="submission" date="2021-03" db="EMBL/GenBank/DDBJ databases">
        <title>Human Oral Microbial Genomes.</title>
        <authorList>
            <person name="Johnston C.D."/>
            <person name="Chen T."/>
            <person name="Dewhirst F.E."/>
        </authorList>
    </citation>
    <scope>NUCLEOTIDE SEQUENCE [LARGE SCALE GENOMIC DNA]</scope>
    <source>
        <strain evidence="2 3">DSMZ 100122</strain>
    </source>
</reference>
<organism evidence="2 3">
    <name type="scientific">Arachnia rubra</name>
    <dbReference type="NCBI Taxonomy" id="1547448"/>
    <lineage>
        <taxon>Bacteria</taxon>
        <taxon>Bacillati</taxon>
        <taxon>Actinomycetota</taxon>
        <taxon>Actinomycetes</taxon>
        <taxon>Propionibacteriales</taxon>
        <taxon>Propionibacteriaceae</taxon>
        <taxon>Arachnia</taxon>
    </lineage>
</organism>
<keyword evidence="2" id="KW-0032">Aminotransferase</keyword>
<dbReference type="InterPro" id="IPR015422">
    <property type="entry name" value="PyrdxlP-dep_Trfase_small"/>
</dbReference>
<dbReference type="InterPro" id="IPR015424">
    <property type="entry name" value="PyrdxlP-dep_Trfase"/>
</dbReference>
<proteinExistence type="predicted"/>
<dbReference type="Gene3D" id="3.90.1150.10">
    <property type="entry name" value="Aspartate Aminotransferase, domain 1"/>
    <property type="match status" value="1"/>
</dbReference>
<evidence type="ECO:0000313" key="2">
    <source>
        <dbReference type="EMBL" id="QUC09074.1"/>
    </source>
</evidence>
<dbReference type="PANTHER" id="PTHR43586">
    <property type="entry name" value="CYSTEINE DESULFURASE"/>
    <property type="match status" value="1"/>
</dbReference>
<dbReference type="InterPro" id="IPR000192">
    <property type="entry name" value="Aminotrans_V_dom"/>
</dbReference>
<dbReference type="Pfam" id="PF00266">
    <property type="entry name" value="Aminotran_5"/>
    <property type="match status" value="1"/>
</dbReference>
<dbReference type="EMBL" id="CP072384">
    <property type="protein sequence ID" value="QUC09074.1"/>
    <property type="molecule type" value="Genomic_DNA"/>
</dbReference>
<protein>
    <submittedName>
        <fullName evidence="2">Aminotransferase class V-fold PLP-dependent enzyme</fullName>
    </submittedName>
</protein>
<feature type="domain" description="Aminotransferase class V" evidence="1">
    <location>
        <begin position="6"/>
        <end position="202"/>
    </location>
</feature>
<dbReference type="RefSeq" id="WP_212326022.1">
    <property type="nucleotide sequence ID" value="NZ_AP024463.1"/>
</dbReference>
<name>A0ABX7Y797_9ACTN</name>
<gene>
    <name evidence="2" type="ORF">J5A65_04950</name>
</gene>
<dbReference type="PANTHER" id="PTHR43586:SF15">
    <property type="entry name" value="BLR3095 PROTEIN"/>
    <property type="match status" value="1"/>
</dbReference>